<comment type="pathway">
    <text evidence="1">Metabolic intermediate biosynthesis; chorismate biosynthesis; chorismate from D-erythrose 4-phosphate and phosphoenolpyruvate: step 4/7.</text>
</comment>
<protein>
    <submittedName>
        <fullName evidence="4">Shikimate dehydrogenase</fullName>
        <ecNumber evidence="4">1.1.1.25</ecNumber>
    </submittedName>
</protein>
<name>A0A940PR60_9MICO</name>
<dbReference type="SUPFAM" id="SSF53223">
    <property type="entry name" value="Aminoacid dehydrogenase-like, N-terminal domain"/>
    <property type="match status" value="1"/>
</dbReference>
<dbReference type="InterPro" id="IPR013708">
    <property type="entry name" value="Shikimate_DH-bd_N"/>
</dbReference>
<dbReference type="GO" id="GO:0004764">
    <property type="term" value="F:shikimate 3-dehydrogenase (NADP+) activity"/>
    <property type="evidence" value="ECO:0007669"/>
    <property type="project" value="UniProtKB-EC"/>
</dbReference>
<evidence type="ECO:0000313" key="5">
    <source>
        <dbReference type="Proteomes" id="UP000675163"/>
    </source>
</evidence>
<keyword evidence="4" id="KW-0560">Oxidoreductase</keyword>
<comment type="caution">
    <text evidence="4">The sequence shown here is derived from an EMBL/GenBank/DDBJ whole genome shotgun (WGS) entry which is preliminary data.</text>
</comment>
<dbReference type="RefSeq" id="WP_209704196.1">
    <property type="nucleotide sequence ID" value="NZ_JAFIDA010000001.1"/>
</dbReference>
<keyword evidence="2" id="KW-0057">Aromatic amino acid biosynthesis</keyword>
<dbReference type="GO" id="GO:0009423">
    <property type="term" value="P:chorismate biosynthetic process"/>
    <property type="evidence" value="ECO:0007669"/>
    <property type="project" value="TreeGrafter"/>
</dbReference>
<reference evidence="4" key="1">
    <citation type="submission" date="2021-02" db="EMBL/GenBank/DDBJ databases">
        <title>Sequencing the genomes of 1000 actinobacteria strains.</title>
        <authorList>
            <person name="Klenk H.-P."/>
        </authorList>
    </citation>
    <scope>NUCLEOTIDE SEQUENCE</scope>
    <source>
        <strain evidence="4">DSM 22850</strain>
    </source>
</reference>
<gene>
    <name evidence="4" type="ORF">JOF28_000354</name>
</gene>
<dbReference type="GO" id="GO:0019632">
    <property type="term" value="P:shikimate metabolic process"/>
    <property type="evidence" value="ECO:0007669"/>
    <property type="project" value="TreeGrafter"/>
</dbReference>
<dbReference type="Gene3D" id="3.40.50.720">
    <property type="entry name" value="NAD(P)-binding Rossmann-like Domain"/>
    <property type="match status" value="1"/>
</dbReference>
<dbReference type="AlphaFoldDB" id="A0A940PR60"/>
<sequence>MTPVAAAAAPARQLAVLGHPIAHSKSPLIHRAAYRELGLDWKYRAIRCGEESLAALLAGRGPEWRGFSVTMPLKDEAYRSAVSLDPVAVESGVVNTLLRVDDEAMASAAHAGMAHAETSRAAAPQWAGFNTDVAGLARAIAGAGLDATRTIVLGAGATSGSAVLAARSLGAEHITVMARRLTAATEITRRFAGTPGVTGAPLEMAAAELLPAATPVTPEEAAAPGSPTLVISTLPGHGVDWSGLAVPAGVAPLFDVAYSPWPSHGAQTWRAAGGTAHSGIDMLVEQALVQVRIFVMGSPTATLPNEARVLQAMREAAA</sequence>
<organism evidence="4 5">
    <name type="scientific">Leucobacter exalbidus</name>
    <dbReference type="NCBI Taxonomy" id="662960"/>
    <lineage>
        <taxon>Bacteria</taxon>
        <taxon>Bacillati</taxon>
        <taxon>Actinomycetota</taxon>
        <taxon>Actinomycetes</taxon>
        <taxon>Micrococcales</taxon>
        <taxon>Microbacteriaceae</taxon>
        <taxon>Leucobacter</taxon>
    </lineage>
</organism>
<evidence type="ECO:0000313" key="4">
    <source>
        <dbReference type="EMBL" id="MBP1325122.1"/>
    </source>
</evidence>
<dbReference type="EMBL" id="JAFIDA010000001">
    <property type="protein sequence ID" value="MBP1325122.1"/>
    <property type="molecule type" value="Genomic_DNA"/>
</dbReference>
<dbReference type="Gene3D" id="3.40.50.10860">
    <property type="entry name" value="Leucine Dehydrogenase, chain A, domain 1"/>
    <property type="match status" value="1"/>
</dbReference>
<dbReference type="EC" id="1.1.1.25" evidence="4"/>
<dbReference type="Proteomes" id="UP000675163">
    <property type="component" value="Unassembled WGS sequence"/>
</dbReference>
<dbReference type="GO" id="GO:0009073">
    <property type="term" value="P:aromatic amino acid family biosynthetic process"/>
    <property type="evidence" value="ECO:0007669"/>
    <property type="project" value="UniProtKB-KW"/>
</dbReference>
<dbReference type="InterPro" id="IPR046346">
    <property type="entry name" value="Aminoacid_DH-like_N_sf"/>
</dbReference>
<dbReference type="SUPFAM" id="SSF51735">
    <property type="entry name" value="NAD(P)-binding Rossmann-fold domains"/>
    <property type="match status" value="1"/>
</dbReference>
<dbReference type="PANTHER" id="PTHR21089">
    <property type="entry name" value="SHIKIMATE DEHYDROGENASE"/>
    <property type="match status" value="1"/>
</dbReference>
<dbReference type="PANTHER" id="PTHR21089:SF1">
    <property type="entry name" value="BIFUNCTIONAL 3-DEHYDROQUINATE DEHYDRATASE_SHIKIMATE DEHYDROGENASE, CHLOROPLASTIC"/>
    <property type="match status" value="1"/>
</dbReference>
<keyword evidence="5" id="KW-1185">Reference proteome</keyword>
<dbReference type="GO" id="GO:0050661">
    <property type="term" value="F:NADP binding"/>
    <property type="evidence" value="ECO:0007669"/>
    <property type="project" value="TreeGrafter"/>
</dbReference>
<evidence type="ECO:0000256" key="2">
    <source>
        <dbReference type="ARBA" id="ARBA00023141"/>
    </source>
</evidence>
<evidence type="ECO:0000256" key="1">
    <source>
        <dbReference type="ARBA" id="ARBA00004871"/>
    </source>
</evidence>
<dbReference type="Pfam" id="PF08501">
    <property type="entry name" value="Shikimate_dh_N"/>
    <property type="match status" value="1"/>
</dbReference>
<dbReference type="InterPro" id="IPR022893">
    <property type="entry name" value="Shikimate_DH_fam"/>
</dbReference>
<dbReference type="InterPro" id="IPR036291">
    <property type="entry name" value="NAD(P)-bd_dom_sf"/>
</dbReference>
<dbReference type="GO" id="GO:0005829">
    <property type="term" value="C:cytosol"/>
    <property type="evidence" value="ECO:0007669"/>
    <property type="project" value="TreeGrafter"/>
</dbReference>
<proteinExistence type="predicted"/>
<keyword evidence="2" id="KW-0028">Amino-acid biosynthesis</keyword>
<accession>A0A940PR60</accession>
<evidence type="ECO:0000259" key="3">
    <source>
        <dbReference type="Pfam" id="PF08501"/>
    </source>
</evidence>
<feature type="domain" description="Shikimate dehydrogenase substrate binding N-terminal" evidence="3">
    <location>
        <begin position="16"/>
        <end position="97"/>
    </location>
</feature>